<name>A0A8S2RQW4_9BILA</name>
<proteinExistence type="predicted"/>
<dbReference type="Proteomes" id="UP000681967">
    <property type="component" value="Unassembled WGS sequence"/>
</dbReference>
<protein>
    <submittedName>
        <fullName evidence="1">Uncharacterized protein</fullName>
    </submittedName>
</protein>
<evidence type="ECO:0000313" key="1">
    <source>
        <dbReference type="EMBL" id="CAF4164658.1"/>
    </source>
</evidence>
<gene>
    <name evidence="1" type="ORF">BYL167_LOCUS22140</name>
</gene>
<accession>A0A8S2RQW4</accession>
<comment type="caution">
    <text evidence="1">The sequence shown here is derived from an EMBL/GenBank/DDBJ whole genome shotgun (WGS) entry which is preliminary data.</text>
</comment>
<sequence>MQNYFYAPIISTHKKKVFHKIPVMISSPSDSSFVLGNNHNGNIRYVDTVYYDQTNSSSSTESSTSSTSTLRHVDSYSSAPVVVPTKFFYRRR</sequence>
<dbReference type="AlphaFoldDB" id="A0A8S2RQW4"/>
<dbReference type="EMBL" id="CAJOBH010011683">
    <property type="protein sequence ID" value="CAF4164658.1"/>
    <property type="molecule type" value="Genomic_DNA"/>
</dbReference>
<reference evidence="1" key="1">
    <citation type="submission" date="2021-02" db="EMBL/GenBank/DDBJ databases">
        <authorList>
            <person name="Nowell W R."/>
        </authorList>
    </citation>
    <scope>NUCLEOTIDE SEQUENCE</scope>
</reference>
<evidence type="ECO:0000313" key="2">
    <source>
        <dbReference type="Proteomes" id="UP000681967"/>
    </source>
</evidence>
<organism evidence="1 2">
    <name type="scientific">Rotaria magnacalcarata</name>
    <dbReference type="NCBI Taxonomy" id="392030"/>
    <lineage>
        <taxon>Eukaryota</taxon>
        <taxon>Metazoa</taxon>
        <taxon>Spiralia</taxon>
        <taxon>Gnathifera</taxon>
        <taxon>Rotifera</taxon>
        <taxon>Eurotatoria</taxon>
        <taxon>Bdelloidea</taxon>
        <taxon>Philodinida</taxon>
        <taxon>Philodinidae</taxon>
        <taxon>Rotaria</taxon>
    </lineage>
</organism>